<evidence type="ECO:0000313" key="1">
    <source>
        <dbReference type="EMBL" id="KAK9176681.1"/>
    </source>
</evidence>
<dbReference type="PANTHER" id="PTHR31901:SF96">
    <property type="entry name" value="INDOLE-3-ACETIC ACID-AMIDO SYNTHETASE GH3.1-RELATED"/>
    <property type="match status" value="1"/>
</dbReference>
<reference evidence="1 2" key="1">
    <citation type="submission" date="2024-05" db="EMBL/GenBank/DDBJ databases">
        <title>Haplotype-resolved chromosome-level genome assembly of Huyou (Citrus changshanensis).</title>
        <authorList>
            <person name="Miao C."/>
            <person name="Chen W."/>
            <person name="Wu Y."/>
            <person name="Wang L."/>
            <person name="Zhao S."/>
            <person name="Grierson D."/>
            <person name="Xu C."/>
            <person name="Chen K."/>
        </authorList>
    </citation>
    <scope>NUCLEOTIDE SEQUENCE [LARGE SCALE GENOMIC DNA]</scope>
    <source>
        <strain evidence="1">01-14</strain>
        <tissue evidence="1">Leaf</tissue>
    </source>
</reference>
<dbReference type="Proteomes" id="UP001428341">
    <property type="component" value="Unassembled WGS sequence"/>
</dbReference>
<keyword evidence="2" id="KW-1185">Reference proteome</keyword>
<accession>A0AAP0LK99</accession>
<evidence type="ECO:0000313" key="2">
    <source>
        <dbReference type="Proteomes" id="UP001428341"/>
    </source>
</evidence>
<dbReference type="EMBL" id="JBCGBO010000025">
    <property type="protein sequence ID" value="KAK9176681.1"/>
    <property type="molecule type" value="Genomic_DNA"/>
</dbReference>
<name>A0AAP0LK99_9ROSI</name>
<dbReference type="InterPro" id="IPR004993">
    <property type="entry name" value="GH3"/>
</dbReference>
<protein>
    <submittedName>
        <fullName evidence="1">Uncharacterized protein</fullName>
    </submittedName>
</protein>
<dbReference type="AlphaFoldDB" id="A0AAP0LK99"/>
<gene>
    <name evidence="1" type="ORF">WN944_028700</name>
</gene>
<comment type="caution">
    <text evidence="1">The sequence shown here is derived from an EMBL/GenBank/DDBJ whole genome shotgun (WGS) entry which is preliminary data.</text>
</comment>
<proteinExistence type="predicted"/>
<dbReference type="GO" id="GO:0016881">
    <property type="term" value="F:acid-amino acid ligase activity"/>
    <property type="evidence" value="ECO:0007669"/>
    <property type="project" value="TreeGrafter"/>
</dbReference>
<dbReference type="GO" id="GO:0005737">
    <property type="term" value="C:cytoplasm"/>
    <property type="evidence" value="ECO:0007669"/>
    <property type="project" value="TreeGrafter"/>
</dbReference>
<organism evidence="1 2">
    <name type="scientific">Citrus x changshan-huyou</name>
    <dbReference type="NCBI Taxonomy" id="2935761"/>
    <lineage>
        <taxon>Eukaryota</taxon>
        <taxon>Viridiplantae</taxon>
        <taxon>Streptophyta</taxon>
        <taxon>Embryophyta</taxon>
        <taxon>Tracheophyta</taxon>
        <taxon>Spermatophyta</taxon>
        <taxon>Magnoliopsida</taxon>
        <taxon>eudicotyledons</taxon>
        <taxon>Gunneridae</taxon>
        <taxon>Pentapetalae</taxon>
        <taxon>rosids</taxon>
        <taxon>malvids</taxon>
        <taxon>Sapindales</taxon>
        <taxon>Rutaceae</taxon>
        <taxon>Aurantioideae</taxon>
        <taxon>Citrus</taxon>
    </lineage>
</organism>
<dbReference type="PANTHER" id="PTHR31901">
    <property type="entry name" value="GH3 DOMAIN-CONTAINING PROTEIN"/>
    <property type="match status" value="1"/>
</dbReference>
<sequence>MASVSDSALSPRVHAIALQFIEEITRNAAAVASYGTNSAELLKERRLNPNFLSGTCSGDQMLFPKTEEEMDRRQFQYNLFMAILNRDKFKAELHNHPFKICTSPFEAILCADSLQSMHTHMLCGLLQREQVLRLGAVYASGFLRALRFFQIHWQFFFLMALKLAH</sequence>
<dbReference type="Pfam" id="PF03321">
    <property type="entry name" value="GH3"/>
    <property type="match status" value="1"/>
</dbReference>